<dbReference type="EMBL" id="SNYJ01000006">
    <property type="protein sequence ID" value="TDQ40350.1"/>
    <property type="molecule type" value="Genomic_DNA"/>
</dbReference>
<evidence type="ECO:0000313" key="3">
    <source>
        <dbReference type="Proteomes" id="UP000295632"/>
    </source>
</evidence>
<dbReference type="AlphaFoldDB" id="A0A4R6U1Y8"/>
<evidence type="ECO:0000256" key="1">
    <source>
        <dbReference type="SAM" id="Phobius"/>
    </source>
</evidence>
<protein>
    <submittedName>
        <fullName evidence="2">Uncharacterized protein</fullName>
    </submittedName>
</protein>
<keyword evidence="1" id="KW-0472">Membrane</keyword>
<keyword evidence="1" id="KW-1133">Transmembrane helix</keyword>
<proteinExistence type="predicted"/>
<feature type="transmembrane region" description="Helical" evidence="1">
    <location>
        <begin position="362"/>
        <end position="383"/>
    </location>
</feature>
<sequence length="752" mass="83833">MLFVLLFICIPIESVYTQGGVNVTLESGIDGLVKPREGFPLTVTLENQMLRDINGILEITGIHEQLSIRKAVEIEKSATKTIVVSLPEHSRSFRSSPNDSIEQIRLIEDGKDIPLTGDLSLDYTGTSTEAKIIGYYAPNEPLDSTEQGHQYLKNNDAMILHVERTDFPDESVGLSILDMLIMDLAAVSTLTAQQQEAITSWVGHGGTLVFGGQGEVTEEQDPLYDLLPVPLTTGDSLSIETIEAFPVEPPPGVDYIRLESLQLPRFANETLGSGHIFQLPFSTTALGLTHANNENLPMQAFLNHALSMDVTTTESSASFPKRGSFPSTPMPLWGVIVMMSVLTFIAIPSMWFLFTRLKKERYLWWVVPSISLLLFTAIVLIGAKDRLWGMTVNEVSIVNLHPDGSATGEAGISLLTSVGGDKTVRFNESVQLDLPVVSYYPDEDVPLLLRYDGTHTQGKLDNTSYWSDYHVKGNVFYEQIGLFQGSLRLEDGMLAGELTNETTRSYSELILLYGDKAVFLGHVGRGQHFVIDEDISTSLVRSPTPVAFGALVDYGVVPEEQRQVYDRLIGRLGLYVDQQTSRTPAPFLVGLTRDIESFSDIEDAQTNQLVLQKLQVDYQLEGQVEISEKDLIVSIEGDDSKRDIHIDEERDILSAEPGTYTFNYKLPVSEELDLVKWKRMNADLSSHPSVSFLIYNREENAWEAIEQEMVIKPYLSAEDTFSIRLEISHEINGPRHPEMPMFTLEGEVRSDE</sequence>
<evidence type="ECO:0000313" key="2">
    <source>
        <dbReference type="EMBL" id="TDQ40350.1"/>
    </source>
</evidence>
<gene>
    <name evidence="2" type="ORF">EV213_10666</name>
</gene>
<dbReference type="InterPro" id="IPR029062">
    <property type="entry name" value="Class_I_gatase-like"/>
</dbReference>
<dbReference type="CDD" id="cd03143">
    <property type="entry name" value="A4_beta-galactosidase_middle_domain"/>
    <property type="match status" value="1"/>
</dbReference>
<feature type="transmembrane region" description="Helical" evidence="1">
    <location>
        <begin position="332"/>
        <end position="355"/>
    </location>
</feature>
<keyword evidence="1" id="KW-0812">Transmembrane</keyword>
<name>A0A4R6U1Y8_9BACI</name>
<accession>A0A4R6U1Y8</accession>
<dbReference type="Proteomes" id="UP000295632">
    <property type="component" value="Unassembled WGS sequence"/>
</dbReference>
<comment type="caution">
    <text evidence="2">The sequence shown here is derived from an EMBL/GenBank/DDBJ whole genome shotgun (WGS) entry which is preliminary data.</text>
</comment>
<dbReference type="Gene3D" id="3.40.50.880">
    <property type="match status" value="1"/>
</dbReference>
<organism evidence="2 3">
    <name type="scientific">Aureibacillus halotolerans</name>
    <dbReference type="NCBI Taxonomy" id="1508390"/>
    <lineage>
        <taxon>Bacteria</taxon>
        <taxon>Bacillati</taxon>
        <taxon>Bacillota</taxon>
        <taxon>Bacilli</taxon>
        <taxon>Bacillales</taxon>
        <taxon>Bacillaceae</taxon>
        <taxon>Aureibacillus</taxon>
    </lineage>
</organism>
<reference evidence="2 3" key="1">
    <citation type="submission" date="2019-03" db="EMBL/GenBank/DDBJ databases">
        <title>Genomic Encyclopedia of Type Strains, Phase IV (KMG-IV): sequencing the most valuable type-strain genomes for metagenomic binning, comparative biology and taxonomic classification.</title>
        <authorList>
            <person name="Goeker M."/>
        </authorList>
    </citation>
    <scope>NUCLEOTIDE SEQUENCE [LARGE SCALE GENOMIC DNA]</scope>
    <source>
        <strain evidence="2 3">DSM 28697</strain>
    </source>
</reference>
<keyword evidence="3" id="KW-1185">Reference proteome</keyword>